<sequence>MTLELIPLCTAQLRMSTPIDLGPTPTGQRVVAEIEEATFTGERFSAKLAGRAAADWFTASPSGAIGTPDVRLTVQTGDGAHVLVRYTGRFDTSGDLAAAVAYIAPLFETGDERYQWLAGVQAVGKGGLSADFTSLEYEIYELR</sequence>
<dbReference type="RefSeq" id="WP_175589340.1">
    <property type="nucleotide sequence ID" value="NZ_JABWGN010000004.1"/>
</dbReference>
<dbReference type="EMBL" id="JABWGN010000004">
    <property type="protein sequence ID" value="NUW31877.1"/>
    <property type="molecule type" value="Genomic_DNA"/>
</dbReference>
<name>A0A7Y6M269_9ACTN</name>
<accession>A0A7Y6M269</accession>
<comment type="caution">
    <text evidence="1">The sequence shown here is derived from an EMBL/GenBank/DDBJ whole genome shotgun (WGS) entry which is preliminary data.</text>
</comment>
<organism evidence="1 2">
    <name type="scientific">Nonomuraea montanisoli</name>
    <dbReference type="NCBI Taxonomy" id="2741721"/>
    <lineage>
        <taxon>Bacteria</taxon>
        <taxon>Bacillati</taxon>
        <taxon>Actinomycetota</taxon>
        <taxon>Actinomycetes</taxon>
        <taxon>Streptosporangiales</taxon>
        <taxon>Streptosporangiaceae</taxon>
        <taxon>Nonomuraea</taxon>
    </lineage>
</organism>
<dbReference type="AlphaFoldDB" id="A0A7Y6M269"/>
<protein>
    <submittedName>
        <fullName evidence="1">DUF3237 domain-containing protein</fullName>
    </submittedName>
</protein>
<dbReference type="Proteomes" id="UP000586042">
    <property type="component" value="Unassembled WGS sequence"/>
</dbReference>
<dbReference type="Gene3D" id="2.40.160.20">
    <property type="match status" value="1"/>
</dbReference>
<evidence type="ECO:0000313" key="1">
    <source>
        <dbReference type="EMBL" id="NUW31877.1"/>
    </source>
</evidence>
<dbReference type="Pfam" id="PF11578">
    <property type="entry name" value="DUF3237"/>
    <property type="match status" value="1"/>
</dbReference>
<reference evidence="1 2" key="1">
    <citation type="submission" date="2020-06" db="EMBL/GenBank/DDBJ databases">
        <title>Nonomuraea sp. SMC257, a novel actinomycete isolated from soil.</title>
        <authorList>
            <person name="Chanama M."/>
        </authorList>
    </citation>
    <scope>NUCLEOTIDE SEQUENCE [LARGE SCALE GENOMIC DNA]</scope>
    <source>
        <strain evidence="1 2">SMC257</strain>
    </source>
</reference>
<keyword evidence="2" id="KW-1185">Reference proteome</keyword>
<proteinExistence type="predicted"/>
<evidence type="ECO:0000313" key="2">
    <source>
        <dbReference type="Proteomes" id="UP000586042"/>
    </source>
</evidence>
<gene>
    <name evidence="1" type="ORF">HTZ77_10615</name>
</gene>